<evidence type="ECO:0000259" key="4">
    <source>
        <dbReference type="Pfam" id="PF10145"/>
    </source>
</evidence>
<evidence type="ECO:0000313" key="6">
    <source>
        <dbReference type="Proteomes" id="UP000249986"/>
    </source>
</evidence>
<dbReference type="InterPro" id="IPR010090">
    <property type="entry name" value="Phage_tape_meas"/>
</dbReference>
<evidence type="ECO:0000256" key="3">
    <source>
        <dbReference type="SAM" id="Phobius"/>
    </source>
</evidence>
<keyword evidence="3" id="KW-0812">Transmembrane</keyword>
<evidence type="ECO:0000256" key="1">
    <source>
        <dbReference type="ARBA" id="ARBA00022612"/>
    </source>
</evidence>
<feature type="domain" description="Phage tail tape measure protein" evidence="4">
    <location>
        <begin position="241"/>
        <end position="430"/>
    </location>
</feature>
<sequence length="991" mass="106324">MAANVKIGANSSDFQKQMKEMTQELKKVGSSFNLANTQAKLFGSSTDILKSKQAELTSKMQIQNKIIEAQNNNIKKLNGDLDKQKSTQKDLSSKIEETTRKYKESVEATGKNSKESKELAKELKELKEDYAQNTKAIETNTTKLNNAETKLNNSKKALLENKKALEEVNKELEKSKLDKFSEGLGKASEKAGQISNKMKPASVAITGLGTAAGYAEMKFEDGVANINTLLDDQSHLDGYKNKIIEISNDTGKELNDITDGMYTCISSIGDGGKETEKIFETMAKSAKAGGAETNDAVALISAGMKGYNQVNNETAKQISDLAFQTAKLGVTTFPEMASSMKPLFPLSSTLNISMQELFGSMATLTGVTGNTAEVSTQMKAVFSNLIKPTTDMQKLMKKYGYSNGQAMLKSKGLIGTLQILQKETGGQSDKLGKLFSSTEALTAVTALTGTQFDNMKTKTKAMNEALGSTDTALEKINNTTGNEFRTSINMAKNSLVGFGEVLAPFISMGAKVLSTLTKGLLGLSTEQKKLVVGFAATFVGVNLLLGGFSKLSKGIKNNIEFTKNMIKVTKEGASKLRDFAKATKEGTSFLGKFAKGISSCVKNIIKFTTNIIKATVKGVVSFTKALGKAILSIAKFTLNLIKATAKGLLEFTKMILKGIVGLGKLTLALIKNTAILVKNGAVWVANKVKMLAYKTAQVAVTVATKAMTLAQKALNLAMKMNPIGLVITLLLGLAVVFVTLYNKCEWFRNGVNAVWTSIKSIFSKFSNFLKGAFSRDWTQTFGLLGVNLNAFLGVVSAIWNGVKGVFNGILTFLRGVFTGDWRSIFQGLADIVKSIFSMLGGIIKAPINAAISGINMAIRGINALSFDVPSWVPGLGGKHFGVNLPTIPALAEGGIVTKATMALVGEGKEHEAVIPLSKLDKLVSRSVEKVLNAKEDNKDNKPNNNIYEIIIPVDGKIIAKVVIDSMGNILNGNANSRAVVRGGGTNARFAF</sequence>
<keyword evidence="3" id="KW-1133">Transmembrane helix</keyword>
<dbReference type="PANTHER" id="PTHR37813:SF1">
    <property type="entry name" value="FELS-2 PROPHAGE PROTEIN"/>
    <property type="match status" value="1"/>
</dbReference>
<organism evidence="5 6">
    <name type="scientific">Clostridium perfringens</name>
    <dbReference type="NCBI Taxonomy" id="1502"/>
    <lineage>
        <taxon>Bacteria</taxon>
        <taxon>Bacillati</taxon>
        <taxon>Bacillota</taxon>
        <taxon>Clostridia</taxon>
        <taxon>Eubacteriales</taxon>
        <taxon>Clostridiaceae</taxon>
        <taxon>Clostridium</taxon>
    </lineage>
</organism>
<keyword evidence="1" id="KW-1188">Viral release from host cell</keyword>
<evidence type="ECO:0000313" key="5">
    <source>
        <dbReference type="EMBL" id="SQB57831.1"/>
    </source>
</evidence>
<dbReference type="RefSeq" id="WP_111925987.1">
    <property type="nucleotide sequence ID" value="NZ_UAWG01000001.1"/>
</dbReference>
<accession>A0A2X2Y365</accession>
<gene>
    <name evidence="5" type="ORF">NCTC10719_00425</name>
</gene>
<dbReference type="EMBL" id="UAWG01000001">
    <property type="protein sequence ID" value="SQB57831.1"/>
    <property type="molecule type" value="Genomic_DNA"/>
</dbReference>
<keyword evidence="3" id="KW-0472">Membrane</keyword>
<feature type="coiled-coil region" evidence="2">
    <location>
        <begin position="67"/>
        <end position="178"/>
    </location>
</feature>
<feature type="transmembrane region" description="Helical" evidence="3">
    <location>
        <begin position="722"/>
        <end position="741"/>
    </location>
</feature>
<dbReference type="Proteomes" id="UP000249986">
    <property type="component" value="Unassembled WGS sequence"/>
</dbReference>
<evidence type="ECO:0000256" key="2">
    <source>
        <dbReference type="SAM" id="Coils"/>
    </source>
</evidence>
<name>A0A2X2Y365_CLOPF</name>
<dbReference type="AlphaFoldDB" id="A0A2X2Y365"/>
<protein>
    <submittedName>
        <fullName evidence="5">TP901 family phage tail tape measure protein</fullName>
    </submittedName>
</protein>
<dbReference type="NCBIfam" id="TIGR01760">
    <property type="entry name" value="tape_meas_TP901"/>
    <property type="match status" value="1"/>
</dbReference>
<dbReference type="Pfam" id="PF10145">
    <property type="entry name" value="PhageMin_Tail"/>
    <property type="match status" value="1"/>
</dbReference>
<reference evidence="5 6" key="1">
    <citation type="submission" date="2018-06" db="EMBL/GenBank/DDBJ databases">
        <authorList>
            <consortium name="Pathogen Informatics"/>
            <person name="Doyle S."/>
        </authorList>
    </citation>
    <scope>NUCLEOTIDE SEQUENCE [LARGE SCALE GENOMIC DNA]</scope>
    <source>
        <strain evidence="5 6">NCTC10719</strain>
    </source>
</reference>
<dbReference type="PANTHER" id="PTHR37813">
    <property type="entry name" value="FELS-2 PROPHAGE PROTEIN"/>
    <property type="match status" value="1"/>
</dbReference>
<keyword evidence="2" id="KW-0175">Coiled coil</keyword>
<proteinExistence type="predicted"/>